<dbReference type="SUPFAM" id="SSF48431">
    <property type="entry name" value="Lipovitellin-phosvitin complex, superhelical domain"/>
    <property type="match status" value="1"/>
</dbReference>
<name>T2MBJ0_HYDVU</name>
<dbReference type="PANTHER" id="PTHR12044:SF14">
    <property type="entry name" value="MEIOTIC DOUBLE-STRANDED BREAK FORMATION PROTEIN 1"/>
    <property type="match status" value="1"/>
</dbReference>
<organism evidence="1">
    <name type="scientific">Hydra vulgaris</name>
    <name type="common">Hydra</name>
    <name type="synonym">Hydra attenuata</name>
    <dbReference type="NCBI Taxonomy" id="6087"/>
    <lineage>
        <taxon>Eukaryota</taxon>
        <taxon>Metazoa</taxon>
        <taxon>Cnidaria</taxon>
        <taxon>Hydrozoa</taxon>
        <taxon>Hydroidolina</taxon>
        <taxon>Anthoathecata</taxon>
        <taxon>Aplanulata</taxon>
        <taxon>Hydridae</taxon>
        <taxon>Hydra</taxon>
    </lineage>
</organism>
<dbReference type="InterPro" id="IPR016024">
    <property type="entry name" value="ARM-type_fold"/>
</dbReference>
<dbReference type="InterPro" id="IPR052133">
    <property type="entry name" value="Immune_Signaling-Apoptosis_Reg"/>
</dbReference>
<dbReference type="AlphaFoldDB" id="T2MBJ0"/>
<proteinExistence type="evidence at transcript level"/>
<gene>
    <name evidence="1" type="primary">MEI1</name>
</gene>
<dbReference type="Gene3D" id="1.25.10.10">
    <property type="entry name" value="Leucine-rich Repeat Variant"/>
    <property type="match status" value="1"/>
</dbReference>
<dbReference type="PANTHER" id="PTHR12044">
    <property type="entry name" value="BCL2 INTERACTING MEDIATOR OF CELL DEATH"/>
    <property type="match status" value="1"/>
</dbReference>
<reference evidence="1" key="1">
    <citation type="journal article" date="2013" name="Genome Biol. Evol.">
        <title>Punctuated emergences of genetic and phenotypic innovations in eumetazoan, bilaterian, euteleostome, and hominidae ancestors.</title>
        <authorList>
            <person name="Wenger Y."/>
            <person name="Galliot B."/>
        </authorList>
    </citation>
    <scope>NUCLEOTIDE SEQUENCE</scope>
    <source>
        <tissue evidence="1">Whole animals</tissue>
    </source>
</reference>
<evidence type="ECO:0000313" key="1">
    <source>
        <dbReference type="EMBL" id="CDG69588.1"/>
    </source>
</evidence>
<dbReference type="GO" id="GO:0007127">
    <property type="term" value="P:meiosis I"/>
    <property type="evidence" value="ECO:0007669"/>
    <property type="project" value="TreeGrafter"/>
</dbReference>
<accession>T2MBJ0</accession>
<dbReference type="EMBL" id="HAAD01003356">
    <property type="protein sequence ID" value="CDG69588.1"/>
    <property type="molecule type" value="mRNA"/>
</dbReference>
<dbReference type="SUPFAM" id="SSF48371">
    <property type="entry name" value="ARM repeat"/>
    <property type="match status" value="1"/>
</dbReference>
<sequence>MHNSQQIDEIFYVSSLHNTHDDFWLVPYDAAYLCFACAIENLEDHGLLIIRKKKIASHLLTAVVQDKNIWNVLSNHEEVGLHVSSMLVHMLSISKDDEFSKILNEFCFVVVIKSNPDCLNRVVNDILLSKSLISEGNSNECIINLLCRIIENFPTVILALYKDQNFYAKEIVCFAINYRKGNIWFLVRLILKHSTEEQLSLFPQTIVNDLLLALIDCMNTNNSLVLLQCVQFLSESKYLSISLKSNENSKYTSARQSVIEALKKMLLSSDENIQINAIQCILSACKHDTNTCLRSLMLEKGLAEFFLELLSSTKHQVLSGTLYVLQQLVEVDKFSTTGYLLYGFAPVVSAIKRLQEDLLQDVFYNGILLFHSMLTKITSSELLSLTESQITDVFTILKFSITKNNEKIKFKAVSCFQLYTFKSELFCDLAMEHSFKLIEIIFIFIETELLNFHVNHNHLDFACDTYKIVMQLALKLQLKAKVMTNHLQESLDLIYFYVDKYCVPEAISKFLPLKNIEFKSIFYEMLLVVLELDVQRGENLARKLAETAFLQNVYEVKVTIRNFSNSLDIITGKLLFYLCMSVEKDSLESDLKEKLLSCFISFDISFDDWKFLLSNQDHSFGKDLESVTNARISILGLLAYSHLAGRCFTSLSILLPYLQALALSKSLLDRLPILGKRFLIYLWCQSEKISFPVNQLFIQAQKNMLELCLQNIEVTNIFITCLPILIWSLKLDVDLIKKKITKIYLQKISDSIESFDSLLLQIQQANQQTAFLEVLLNILLDCKDILIIDLCLFLFLELSKMLTEEELSKLKCSIRMVLLINENSLAYENISVIFKCLNNVEAYEKSCMITEENVKLFCRALKYASENLIPNLQLQVLNFISIVLTKASEFCDSRVVLLLLKNASIIEQFESKVFTRFDLFNIPEKNSLVNELSAVSIIILSKLIESVERLILVPKSFQVMKSTFICGLMDHRVTIIQISLLYFWREYFKTNSKSKLVQFIIKCDNNFITVMLLPQDLHLLCIALQNLVYHEDLNARELAIDCIEQIQNKYCEKNFFFCSPWSETILDVILEKLLEKPTESSMVCLLILYVKEKQVNQKILDIVVELIKDIKNTNHELSFLNKLFNLIESSVSHITDISILRNIRSKLKEVNLSQFNKISSYNTSNVIKKVEFKFFAGVVLSHLLHESDCKSQFQKTYLTLDKCISIIEEELSLES</sequence>
<dbReference type="InterPro" id="IPR011989">
    <property type="entry name" value="ARM-like"/>
</dbReference>
<dbReference type="InterPro" id="IPR011030">
    <property type="entry name" value="Lipovitellin_superhlx_dom"/>
</dbReference>
<protein>
    <submittedName>
        <fullName evidence="1">Meiosis inhibitor protein 1</fullName>
    </submittedName>
</protein>